<dbReference type="EMBL" id="LT670817">
    <property type="protein sequence ID" value="SHH87249.1"/>
    <property type="molecule type" value="Genomic_DNA"/>
</dbReference>
<dbReference type="Proteomes" id="UP000189796">
    <property type="component" value="Chromosome I"/>
</dbReference>
<dbReference type="OrthoDB" id="9791637at2"/>
<dbReference type="SUPFAM" id="SSF51182">
    <property type="entry name" value="RmlC-like cupins"/>
    <property type="match status" value="1"/>
</dbReference>
<dbReference type="Gene3D" id="2.60.120.10">
    <property type="entry name" value="Jelly Rolls"/>
    <property type="match status" value="1"/>
</dbReference>
<protein>
    <submittedName>
        <fullName evidence="3">Cupin domain-containing protein</fullName>
    </submittedName>
</protein>
<evidence type="ECO:0000313" key="4">
    <source>
        <dbReference type="Proteomes" id="UP000189796"/>
    </source>
</evidence>
<feature type="domain" description="Cupin type-2" evidence="2">
    <location>
        <begin position="77"/>
        <end position="136"/>
    </location>
</feature>
<proteinExistence type="predicted"/>
<reference evidence="3 4" key="1">
    <citation type="submission" date="2016-11" db="EMBL/GenBank/DDBJ databases">
        <authorList>
            <person name="Jaros S."/>
            <person name="Januszkiewicz K."/>
            <person name="Wedrychowicz H."/>
        </authorList>
    </citation>
    <scope>NUCLEOTIDE SEQUENCE [LARGE SCALE GENOMIC DNA]</scope>
    <source>
        <strain evidence="3 4">GAS138</strain>
    </source>
</reference>
<dbReference type="InterPro" id="IPR052538">
    <property type="entry name" value="Flavonoid_dioxygenase-like"/>
</dbReference>
<gene>
    <name evidence="3" type="ORF">SAMN05443248_6600</name>
</gene>
<dbReference type="InterPro" id="IPR014710">
    <property type="entry name" value="RmlC-like_jellyroll"/>
</dbReference>
<evidence type="ECO:0000313" key="3">
    <source>
        <dbReference type="EMBL" id="SHH87249.1"/>
    </source>
</evidence>
<dbReference type="PANTHER" id="PTHR43346:SF1">
    <property type="entry name" value="QUERCETIN 2,3-DIOXYGENASE-RELATED"/>
    <property type="match status" value="1"/>
</dbReference>
<sequence length="150" mass="15648">MNRIVATLSIAAAFAAGCGVTHLMQPARAAAENITAQIIHTQDFSGDALGPANSGGMHSKMFVSADGSTISIQDGNVGKHMHPNTNEIQYILEGTGTIWLGDQEVRVKPGDLVIIPKGTAHGGTKPDGRPLKAIAIKTPPQAPDDTKMLD</sequence>
<organism evidence="3 4">
    <name type="scientific">Bradyrhizobium erythrophlei</name>
    <dbReference type="NCBI Taxonomy" id="1437360"/>
    <lineage>
        <taxon>Bacteria</taxon>
        <taxon>Pseudomonadati</taxon>
        <taxon>Pseudomonadota</taxon>
        <taxon>Alphaproteobacteria</taxon>
        <taxon>Hyphomicrobiales</taxon>
        <taxon>Nitrobacteraceae</taxon>
        <taxon>Bradyrhizobium</taxon>
    </lineage>
</organism>
<dbReference type="PROSITE" id="PS51257">
    <property type="entry name" value="PROKAR_LIPOPROTEIN"/>
    <property type="match status" value="1"/>
</dbReference>
<dbReference type="RefSeq" id="WP_079604963.1">
    <property type="nucleotide sequence ID" value="NZ_LT670817.1"/>
</dbReference>
<name>A0A1M5WI67_9BRAD</name>
<dbReference type="PANTHER" id="PTHR43346">
    <property type="entry name" value="LIGAND BINDING DOMAIN PROTEIN, PUTATIVE (AFU_ORTHOLOGUE AFUA_6G14370)-RELATED"/>
    <property type="match status" value="1"/>
</dbReference>
<accession>A0A1M5WI67</accession>
<dbReference type="Pfam" id="PF07883">
    <property type="entry name" value="Cupin_2"/>
    <property type="match status" value="1"/>
</dbReference>
<feature type="signal peptide" evidence="1">
    <location>
        <begin position="1"/>
        <end position="29"/>
    </location>
</feature>
<feature type="chain" id="PRO_5012500112" evidence="1">
    <location>
        <begin position="30"/>
        <end position="150"/>
    </location>
</feature>
<evidence type="ECO:0000259" key="2">
    <source>
        <dbReference type="Pfam" id="PF07883"/>
    </source>
</evidence>
<evidence type="ECO:0000256" key="1">
    <source>
        <dbReference type="SAM" id="SignalP"/>
    </source>
</evidence>
<dbReference type="AlphaFoldDB" id="A0A1M5WI67"/>
<dbReference type="InterPro" id="IPR013096">
    <property type="entry name" value="Cupin_2"/>
</dbReference>
<keyword evidence="1" id="KW-0732">Signal</keyword>
<dbReference type="InterPro" id="IPR011051">
    <property type="entry name" value="RmlC_Cupin_sf"/>
</dbReference>